<name>A0A8H6BAL1_DEKBR</name>
<evidence type="ECO:0000313" key="8">
    <source>
        <dbReference type="Proteomes" id="UP000568158"/>
    </source>
</evidence>
<evidence type="ECO:0000256" key="1">
    <source>
        <dbReference type="ARBA" id="ARBA00004370"/>
    </source>
</evidence>
<keyword evidence="3 6" id="KW-0812">Transmembrane</keyword>
<comment type="similarity">
    <text evidence="2">Belongs to the FUN14 family.</text>
</comment>
<keyword evidence="5 6" id="KW-0472">Membrane</keyword>
<gene>
    <name evidence="7" type="ORF">HII12_004271</name>
</gene>
<reference evidence="7 8" key="1">
    <citation type="journal article" date="2020" name="Appl. Microbiol. Biotechnol.">
        <title>Targeted gene deletion in Brettanomyces bruxellensis with an expression-free CRISPR-Cas9 system.</title>
        <authorList>
            <person name="Varela C."/>
            <person name="Bartel C."/>
            <person name="Onetto C."/>
            <person name="Borneman A."/>
        </authorList>
    </citation>
    <scope>NUCLEOTIDE SEQUENCE [LARGE SCALE GENOMIC DNA]</scope>
    <source>
        <strain evidence="7 8">AWRI1613</strain>
    </source>
</reference>
<evidence type="ECO:0000256" key="5">
    <source>
        <dbReference type="ARBA" id="ARBA00023136"/>
    </source>
</evidence>
<dbReference type="InterPro" id="IPR007014">
    <property type="entry name" value="FUN14"/>
</dbReference>
<evidence type="ECO:0000313" key="7">
    <source>
        <dbReference type="EMBL" id="KAF6007859.1"/>
    </source>
</evidence>
<dbReference type="Pfam" id="PF04930">
    <property type="entry name" value="FUN14"/>
    <property type="match status" value="1"/>
</dbReference>
<dbReference type="GO" id="GO:0016020">
    <property type="term" value="C:membrane"/>
    <property type="evidence" value="ECO:0007669"/>
    <property type="project" value="UniProtKB-SubCell"/>
</dbReference>
<evidence type="ECO:0000256" key="2">
    <source>
        <dbReference type="ARBA" id="ARBA00009160"/>
    </source>
</evidence>
<evidence type="ECO:0000256" key="3">
    <source>
        <dbReference type="ARBA" id="ARBA00022692"/>
    </source>
</evidence>
<keyword evidence="4 6" id="KW-1133">Transmembrane helix</keyword>
<sequence>MFSFIAKTAGCAPKAGGMLSKFATRGLKRPEIMGMRQLTFKNGFHTRPAFTNSAFWDHGHTGSVAQTMSFRNAQNSNLGTTGLLLGIMGLSATYLVHHNPILNDSANIYSVEGLPPAPKGYEYVKVPEKPKFDKLFGGRLNYKELTLGSMFGLISGLIVGQLSTVFVFIALGAYLAAQYLHAQGILTVPVTKIIKVGSEDIDVRQMVFDQPSFSITYILSFLIAAYNV</sequence>
<accession>A0A8H6BAL1</accession>
<dbReference type="AlphaFoldDB" id="A0A8H6BAL1"/>
<evidence type="ECO:0000256" key="4">
    <source>
        <dbReference type="ARBA" id="ARBA00022989"/>
    </source>
</evidence>
<comment type="caution">
    <text evidence="7">The sequence shown here is derived from an EMBL/GenBank/DDBJ whole genome shotgun (WGS) entry which is preliminary data.</text>
</comment>
<evidence type="ECO:0000256" key="6">
    <source>
        <dbReference type="SAM" id="Phobius"/>
    </source>
</evidence>
<comment type="subcellular location">
    <subcellularLocation>
        <location evidence="1">Membrane</location>
    </subcellularLocation>
</comment>
<protein>
    <submittedName>
        <fullName evidence="7">Uncharacterized protein</fullName>
    </submittedName>
</protein>
<organism evidence="7 8">
    <name type="scientific">Dekkera bruxellensis</name>
    <name type="common">Brettanomyces custersii</name>
    <dbReference type="NCBI Taxonomy" id="5007"/>
    <lineage>
        <taxon>Eukaryota</taxon>
        <taxon>Fungi</taxon>
        <taxon>Dikarya</taxon>
        <taxon>Ascomycota</taxon>
        <taxon>Saccharomycotina</taxon>
        <taxon>Pichiomycetes</taxon>
        <taxon>Pichiales</taxon>
        <taxon>Pichiaceae</taxon>
        <taxon>Brettanomyces</taxon>
    </lineage>
</organism>
<feature type="transmembrane region" description="Helical" evidence="6">
    <location>
        <begin position="78"/>
        <end position="97"/>
    </location>
</feature>
<dbReference type="Proteomes" id="UP000568158">
    <property type="component" value="Unassembled WGS sequence"/>
</dbReference>
<feature type="transmembrane region" description="Helical" evidence="6">
    <location>
        <begin position="150"/>
        <end position="177"/>
    </location>
</feature>
<dbReference type="EMBL" id="JABCYN010000040">
    <property type="protein sequence ID" value="KAF6007859.1"/>
    <property type="molecule type" value="Genomic_DNA"/>
</dbReference>
<proteinExistence type="inferred from homology"/>